<evidence type="ECO:0000256" key="1">
    <source>
        <dbReference type="ARBA" id="ARBA00007884"/>
    </source>
</evidence>
<dbReference type="GO" id="GO:0051082">
    <property type="term" value="F:unfolded protein binding"/>
    <property type="evidence" value="ECO:0007669"/>
    <property type="project" value="TreeGrafter"/>
</dbReference>
<dbReference type="GeneID" id="17250786"/>
<dbReference type="KEGG" id="ehx:EMIHUDRAFT_57638"/>
<dbReference type="AlphaFoldDB" id="A0A0D3K6I8"/>
<name>A0A0D3K6I8_EMIH1</name>
<evidence type="ECO:0000313" key="3">
    <source>
        <dbReference type="EnsemblProtists" id="EOD31373"/>
    </source>
</evidence>
<protein>
    <recommendedName>
        <fullName evidence="2">NADH:ubiquinone oxidoreductase intermediate-associated protein 30 domain-containing protein</fullName>
    </recommendedName>
</protein>
<dbReference type="PANTHER" id="PTHR13194">
    <property type="entry name" value="COMPLEX I INTERMEDIATE-ASSOCIATED PROTEIN 30"/>
    <property type="match status" value="1"/>
</dbReference>
<dbReference type="SUPFAM" id="SSF49785">
    <property type="entry name" value="Galactose-binding domain-like"/>
    <property type="match status" value="1"/>
</dbReference>
<sequence length="171" mass="18643">WGTLDDVVMGGRSASSFQLTTDDDGLAVGRFEGVVTTRGGGGFTGVRTRTLSPPLDLRAAAAAAEGGGDLTVVLRVRGDGNRFKFVMRDDEDWNGVAWTQSFDTAAGEWTTARLPLAGFVPTRFARTDRLARPFRADRCTALQFALSKFEYDAGLNPRFEEGRFRLDVQSI</sequence>
<dbReference type="GO" id="GO:0010257">
    <property type="term" value="P:NADH dehydrogenase complex assembly"/>
    <property type="evidence" value="ECO:0007669"/>
    <property type="project" value="TreeGrafter"/>
</dbReference>
<evidence type="ECO:0000259" key="2">
    <source>
        <dbReference type="Pfam" id="PF08547"/>
    </source>
</evidence>
<dbReference type="HOGENOM" id="CLU_059028_5_1_1"/>
<accession>A0A0D3K6I8</accession>
<organism evidence="3 4">
    <name type="scientific">Emiliania huxleyi (strain CCMP1516)</name>
    <dbReference type="NCBI Taxonomy" id="280463"/>
    <lineage>
        <taxon>Eukaryota</taxon>
        <taxon>Haptista</taxon>
        <taxon>Haptophyta</taxon>
        <taxon>Prymnesiophyceae</taxon>
        <taxon>Isochrysidales</taxon>
        <taxon>Noelaerhabdaceae</taxon>
        <taxon>Emiliania</taxon>
    </lineage>
</organism>
<dbReference type="EnsemblProtists" id="EOD31373">
    <property type="protein sequence ID" value="EOD31373"/>
    <property type="gene ID" value="EMIHUDRAFT_57638"/>
</dbReference>
<proteinExistence type="inferred from homology"/>
<dbReference type="GeneID" id="17276646"/>
<dbReference type="STRING" id="2903.R1B4Z1"/>
<reference evidence="3" key="2">
    <citation type="submission" date="2024-10" db="UniProtKB">
        <authorList>
            <consortium name="EnsemblProtists"/>
        </authorList>
    </citation>
    <scope>IDENTIFICATION</scope>
</reference>
<dbReference type="InterPro" id="IPR039131">
    <property type="entry name" value="NDUFAF1"/>
</dbReference>
<dbReference type="RefSeq" id="XP_005783802.1">
    <property type="nucleotide sequence ID" value="XM_005783745.1"/>
</dbReference>
<comment type="similarity">
    <text evidence="1">Belongs to the CIA30 family.</text>
</comment>
<dbReference type="Proteomes" id="UP000013827">
    <property type="component" value="Unassembled WGS sequence"/>
</dbReference>
<evidence type="ECO:0000313" key="4">
    <source>
        <dbReference type="Proteomes" id="UP000013827"/>
    </source>
</evidence>
<dbReference type="RefSeq" id="XP_005757067.1">
    <property type="nucleotide sequence ID" value="XM_005757010.1"/>
</dbReference>
<feature type="domain" description="NADH:ubiquinone oxidoreductase intermediate-associated protein 30" evidence="2">
    <location>
        <begin position="1"/>
        <end position="168"/>
    </location>
</feature>
<dbReference type="InterPro" id="IPR008979">
    <property type="entry name" value="Galactose-bd-like_sf"/>
</dbReference>
<reference evidence="4" key="1">
    <citation type="journal article" date="2013" name="Nature">
        <title>Pan genome of the phytoplankton Emiliania underpins its global distribution.</title>
        <authorList>
            <person name="Read B.A."/>
            <person name="Kegel J."/>
            <person name="Klute M.J."/>
            <person name="Kuo A."/>
            <person name="Lefebvre S.C."/>
            <person name="Maumus F."/>
            <person name="Mayer C."/>
            <person name="Miller J."/>
            <person name="Monier A."/>
            <person name="Salamov A."/>
            <person name="Young J."/>
            <person name="Aguilar M."/>
            <person name="Claverie J.M."/>
            <person name="Frickenhaus S."/>
            <person name="Gonzalez K."/>
            <person name="Herman E.K."/>
            <person name="Lin Y.C."/>
            <person name="Napier J."/>
            <person name="Ogata H."/>
            <person name="Sarno A.F."/>
            <person name="Shmutz J."/>
            <person name="Schroeder D."/>
            <person name="de Vargas C."/>
            <person name="Verret F."/>
            <person name="von Dassow P."/>
            <person name="Valentin K."/>
            <person name="Van de Peer Y."/>
            <person name="Wheeler G."/>
            <person name="Dacks J.B."/>
            <person name="Delwiche C.F."/>
            <person name="Dyhrman S.T."/>
            <person name="Glockner G."/>
            <person name="John U."/>
            <person name="Richards T."/>
            <person name="Worden A.Z."/>
            <person name="Zhang X."/>
            <person name="Grigoriev I.V."/>
            <person name="Allen A.E."/>
            <person name="Bidle K."/>
            <person name="Borodovsky M."/>
            <person name="Bowler C."/>
            <person name="Brownlee C."/>
            <person name="Cock J.M."/>
            <person name="Elias M."/>
            <person name="Gladyshev V.N."/>
            <person name="Groth M."/>
            <person name="Guda C."/>
            <person name="Hadaegh A."/>
            <person name="Iglesias-Rodriguez M.D."/>
            <person name="Jenkins J."/>
            <person name="Jones B.M."/>
            <person name="Lawson T."/>
            <person name="Leese F."/>
            <person name="Lindquist E."/>
            <person name="Lobanov A."/>
            <person name="Lomsadze A."/>
            <person name="Malik S.B."/>
            <person name="Marsh M.E."/>
            <person name="Mackinder L."/>
            <person name="Mock T."/>
            <person name="Mueller-Roeber B."/>
            <person name="Pagarete A."/>
            <person name="Parker M."/>
            <person name="Probert I."/>
            <person name="Quesneville H."/>
            <person name="Raines C."/>
            <person name="Rensing S.A."/>
            <person name="Riano-Pachon D.M."/>
            <person name="Richier S."/>
            <person name="Rokitta S."/>
            <person name="Shiraiwa Y."/>
            <person name="Soanes D.M."/>
            <person name="van der Giezen M."/>
            <person name="Wahlund T.M."/>
            <person name="Williams B."/>
            <person name="Wilson W."/>
            <person name="Wolfe G."/>
            <person name="Wurch L.L."/>
        </authorList>
    </citation>
    <scope>NUCLEOTIDE SEQUENCE</scope>
</reference>
<dbReference type="InterPro" id="IPR013857">
    <property type="entry name" value="NADH-UbQ_OxRdtase-assoc_prot30"/>
</dbReference>
<dbReference type="KEGG" id="ehx:EMIHUDRAFT_48139"/>
<dbReference type="PaxDb" id="2903-EOD04638"/>
<dbReference type="EnsemblProtists" id="EOD04638">
    <property type="protein sequence ID" value="EOD04638"/>
    <property type="gene ID" value="EMIHUDRAFT_48139"/>
</dbReference>
<dbReference type="eggNOG" id="KOG1203">
    <property type="taxonomic scope" value="Eukaryota"/>
</dbReference>
<dbReference type="PANTHER" id="PTHR13194:SF19">
    <property type="entry name" value="NAD(P)-BINDING ROSSMANN-FOLD SUPERFAMILY PROTEIN"/>
    <property type="match status" value="1"/>
</dbReference>
<keyword evidence="4" id="KW-1185">Reference proteome</keyword>
<dbReference type="Pfam" id="PF08547">
    <property type="entry name" value="CIA30"/>
    <property type="match status" value="1"/>
</dbReference>